<dbReference type="AlphaFoldDB" id="A0A5P2CQJ9"/>
<name>A0A5P2CQJ9_STRVZ</name>
<evidence type="ECO:0000313" key="1">
    <source>
        <dbReference type="EMBL" id="QES45176.1"/>
    </source>
</evidence>
<dbReference type="Proteomes" id="UP000324015">
    <property type="component" value="Chromosome"/>
</dbReference>
<protein>
    <submittedName>
        <fullName evidence="1">Uncharacterized protein</fullName>
    </submittedName>
</protein>
<organism evidence="1 2">
    <name type="scientific">Streptomyces venezuelae</name>
    <dbReference type="NCBI Taxonomy" id="54571"/>
    <lineage>
        <taxon>Bacteria</taxon>
        <taxon>Bacillati</taxon>
        <taxon>Actinomycetota</taxon>
        <taxon>Actinomycetes</taxon>
        <taxon>Kitasatosporales</taxon>
        <taxon>Streptomycetaceae</taxon>
        <taxon>Streptomyces</taxon>
    </lineage>
</organism>
<evidence type="ECO:0000313" key="2">
    <source>
        <dbReference type="Proteomes" id="UP000324015"/>
    </source>
</evidence>
<sequence length="81" mass="8952">MPESVPEPSAWTFTDGSGIRRQVKVHTTRDGCDVFFEPRFVGDPKPWFDADRAHGDPSAYYADADLVTLGMPVTSWSGFGD</sequence>
<reference evidence="1 2" key="1">
    <citation type="submission" date="2018-05" db="EMBL/GenBank/DDBJ databases">
        <title>Streptomyces venezuelae.</title>
        <authorList>
            <person name="Kim W."/>
            <person name="Lee N."/>
            <person name="Cho B.-K."/>
        </authorList>
    </citation>
    <scope>NUCLEOTIDE SEQUENCE [LARGE SCALE GENOMIC DNA]</scope>
    <source>
        <strain evidence="1 2">ATCC 14585</strain>
    </source>
</reference>
<gene>
    <name evidence="1" type="ORF">DEJ49_33075</name>
</gene>
<accession>A0A5P2CQJ9</accession>
<dbReference type="RefSeq" id="WP_150187489.1">
    <property type="nucleotide sequence ID" value="NZ_CP029191.1"/>
</dbReference>
<dbReference type="EMBL" id="CP029191">
    <property type="protein sequence ID" value="QES45176.1"/>
    <property type="molecule type" value="Genomic_DNA"/>
</dbReference>
<proteinExistence type="predicted"/>